<evidence type="ECO:0000259" key="2">
    <source>
        <dbReference type="Pfam" id="PF14317"/>
    </source>
</evidence>
<evidence type="ECO:0000313" key="3">
    <source>
        <dbReference type="EMBL" id="MEA5402502.1"/>
    </source>
</evidence>
<organism evidence="3 4">
    <name type="scientific">Arcicella gelida</name>
    <dbReference type="NCBI Taxonomy" id="2984195"/>
    <lineage>
        <taxon>Bacteria</taxon>
        <taxon>Pseudomonadati</taxon>
        <taxon>Bacteroidota</taxon>
        <taxon>Cytophagia</taxon>
        <taxon>Cytophagales</taxon>
        <taxon>Flectobacillaceae</taxon>
        <taxon>Arcicella</taxon>
    </lineage>
</organism>
<sequence length="166" mass="19524">MDKIVLITKLSIEDYIKINYHLFYRKLTVKVMTGVGVFMLISLLYAFHSFNEFPWFQLVFGLFLTIGQPISVYFSAKKNYKTNARIGERISYEFDNENVLVTGESFEAKFSWDKIYSVTENKDWILIWQNKQVANVVPKRDFKEGELQALKNIVSLHSKLIYKLSK</sequence>
<protein>
    <submittedName>
        <fullName evidence="3">YcxB family protein</fullName>
    </submittedName>
</protein>
<accession>A0ABU5S211</accession>
<proteinExistence type="predicted"/>
<comment type="caution">
    <text evidence="3">The sequence shown here is derived from an EMBL/GenBank/DDBJ whole genome shotgun (WGS) entry which is preliminary data.</text>
</comment>
<dbReference type="Pfam" id="PF14317">
    <property type="entry name" value="YcxB"/>
    <property type="match status" value="1"/>
</dbReference>
<keyword evidence="4" id="KW-1185">Reference proteome</keyword>
<dbReference type="InterPro" id="IPR025588">
    <property type="entry name" value="YcxB-like_C"/>
</dbReference>
<feature type="domain" description="YcxB-like C-terminal" evidence="2">
    <location>
        <begin position="94"/>
        <end position="153"/>
    </location>
</feature>
<reference evidence="3 4" key="1">
    <citation type="submission" date="2023-12" db="EMBL/GenBank/DDBJ databases">
        <title>Novel species of the genus Arcicella isolated from rivers.</title>
        <authorList>
            <person name="Lu H."/>
        </authorList>
    </citation>
    <scope>NUCLEOTIDE SEQUENCE [LARGE SCALE GENOMIC DNA]</scope>
    <source>
        <strain evidence="3 4">DC2W</strain>
    </source>
</reference>
<gene>
    <name evidence="3" type="ORF">VB776_06225</name>
</gene>
<feature type="transmembrane region" description="Helical" evidence="1">
    <location>
        <begin position="27"/>
        <end position="47"/>
    </location>
</feature>
<evidence type="ECO:0000313" key="4">
    <source>
        <dbReference type="Proteomes" id="UP001303899"/>
    </source>
</evidence>
<feature type="transmembrane region" description="Helical" evidence="1">
    <location>
        <begin position="53"/>
        <end position="76"/>
    </location>
</feature>
<keyword evidence="1" id="KW-1133">Transmembrane helix</keyword>
<dbReference type="RefSeq" id="WP_323327099.1">
    <property type="nucleotide sequence ID" value="NZ_JAYGIL010000006.1"/>
</dbReference>
<dbReference type="Proteomes" id="UP001303899">
    <property type="component" value="Unassembled WGS sequence"/>
</dbReference>
<keyword evidence="1" id="KW-0472">Membrane</keyword>
<keyword evidence="1" id="KW-0812">Transmembrane</keyword>
<dbReference type="EMBL" id="JAYGIL010000006">
    <property type="protein sequence ID" value="MEA5402502.1"/>
    <property type="molecule type" value="Genomic_DNA"/>
</dbReference>
<name>A0ABU5S211_9BACT</name>
<evidence type="ECO:0000256" key="1">
    <source>
        <dbReference type="SAM" id="Phobius"/>
    </source>
</evidence>